<reference evidence="2 3" key="1">
    <citation type="submission" date="2017-05" db="EMBL/GenBank/DDBJ databases">
        <title>Biotechnological potential of actinobacteria isolated from South African environments.</title>
        <authorList>
            <person name="Le Roes-Hill M."/>
            <person name="Prins A."/>
            <person name="Durrell K.A."/>
        </authorList>
    </citation>
    <scope>NUCLEOTIDE SEQUENCE [LARGE SCALE GENOMIC DNA]</scope>
    <source>
        <strain evidence="2">M26</strain>
    </source>
</reference>
<protein>
    <submittedName>
        <fullName evidence="2">Uncharacterized protein</fullName>
    </submittedName>
</protein>
<dbReference type="Pfam" id="PF14078">
    <property type="entry name" value="DUF4259"/>
    <property type="match status" value="1"/>
</dbReference>
<dbReference type="Proteomes" id="UP000194761">
    <property type="component" value="Unassembled WGS sequence"/>
</dbReference>
<evidence type="ECO:0000313" key="2">
    <source>
        <dbReference type="EMBL" id="OUC93796.1"/>
    </source>
</evidence>
<keyword evidence="3" id="KW-1185">Reference proteome</keyword>
<gene>
    <name evidence="2" type="ORF">CA984_24890</name>
</gene>
<organism evidence="2 3">
    <name type="scientific">Streptosporangium minutum</name>
    <dbReference type="NCBI Taxonomy" id="569862"/>
    <lineage>
        <taxon>Bacteria</taxon>
        <taxon>Bacillati</taxon>
        <taxon>Actinomycetota</taxon>
        <taxon>Actinomycetes</taxon>
        <taxon>Streptosporangiales</taxon>
        <taxon>Streptosporangiaceae</taxon>
        <taxon>Streptosporangium</taxon>
    </lineage>
</organism>
<feature type="region of interest" description="Disordered" evidence="1">
    <location>
        <begin position="22"/>
        <end position="42"/>
    </location>
</feature>
<dbReference type="EMBL" id="NGFP01000124">
    <property type="protein sequence ID" value="OUC93796.1"/>
    <property type="molecule type" value="Genomic_DNA"/>
</dbReference>
<comment type="caution">
    <text evidence="2">The sequence shown here is derived from an EMBL/GenBank/DDBJ whole genome shotgun (WGS) entry which is preliminary data.</text>
</comment>
<evidence type="ECO:0000256" key="1">
    <source>
        <dbReference type="SAM" id="MobiDB-lite"/>
    </source>
</evidence>
<accession>A0A243RGH5</accession>
<evidence type="ECO:0000313" key="3">
    <source>
        <dbReference type="Proteomes" id="UP000194761"/>
    </source>
</evidence>
<sequence length="540" mass="60129">MTTCTLFAARGMRPVLSTVTMGPLGKVDQRSSSPTPGDPAKFHPAEAISSARRRMLAACLDGSPLGELMCVGIDHDDLLQQLRTVCLHVPVAAVECPDLHLRHRRTAAVAHEFPIDTACCTTLPRAPARPLDQLITDLDRRAALPEGFPRGRDMSRSGPGPFDSDQALDFVHYLEELDEPERELHEMLEAILDEDGYLHDDVMEIGMAAAATVAVLLDGGRTLDPEWEPALPDISVTDRLRLLALGVMECAVQPWDRRTGHNMTYDTWESMGRAQQYRQALEPYLRVLAAGVKTSIDEPRDPGYSWTGKTERTPSEAEIGLMRERLLSLAPAFRAFPVQVFGERSPEEFDGLHVFAEETFQIIAGACIHRSGELIEDVRHDLEVLREARGTVADIGPNRFRQLRDLPWRFASSYDEEFAGRFLESAIGATTLLTRSGRLRPRTIAEYLAMRSVTEALGDLTRRYGELDENSRWVLNSRISQAFAYTETGVSDLRLSFSSSTGTLSRITPLLGTVWLEAFGEPRLVPPGEWFLPFTGDSER</sequence>
<dbReference type="InterPro" id="IPR025355">
    <property type="entry name" value="DUF4259"/>
</dbReference>
<name>A0A243RGH5_9ACTN</name>
<proteinExistence type="predicted"/>
<dbReference type="AlphaFoldDB" id="A0A243RGH5"/>